<organism evidence="2 3">
    <name type="scientific">Nocardioides albus</name>
    <dbReference type="NCBI Taxonomy" id="1841"/>
    <lineage>
        <taxon>Bacteria</taxon>
        <taxon>Bacillati</taxon>
        <taxon>Actinomycetota</taxon>
        <taxon>Actinomycetes</taxon>
        <taxon>Propionibacteriales</taxon>
        <taxon>Nocardioidaceae</taxon>
        <taxon>Nocardioides</taxon>
    </lineage>
</organism>
<gene>
    <name evidence="2" type="ORF">FHS12_003735</name>
</gene>
<accession>A0A7W5FA07</accession>
<feature type="region of interest" description="Disordered" evidence="1">
    <location>
        <begin position="200"/>
        <end position="220"/>
    </location>
</feature>
<dbReference type="Proteomes" id="UP000577707">
    <property type="component" value="Unassembled WGS sequence"/>
</dbReference>
<evidence type="ECO:0000313" key="3">
    <source>
        <dbReference type="Proteomes" id="UP000577707"/>
    </source>
</evidence>
<reference evidence="2 3" key="1">
    <citation type="submission" date="2020-08" db="EMBL/GenBank/DDBJ databases">
        <title>Genomic Encyclopedia of Type Strains, Phase III (KMG-III): the genomes of soil and plant-associated and newly described type strains.</title>
        <authorList>
            <person name="Whitman W."/>
        </authorList>
    </citation>
    <scope>NUCLEOTIDE SEQUENCE [LARGE SCALE GENOMIC DNA]</scope>
    <source>
        <strain evidence="2 3">CECT 3302</strain>
    </source>
</reference>
<protein>
    <submittedName>
        <fullName evidence="2">Uncharacterized protein</fullName>
    </submittedName>
</protein>
<name>A0A7W5FA07_9ACTN</name>
<comment type="caution">
    <text evidence="2">The sequence shown here is derived from an EMBL/GenBank/DDBJ whole genome shotgun (WGS) entry which is preliminary data.</text>
</comment>
<dbReference type="AlphaFoldDB" id="A0A7W5FA07"/>
<evidence type="ECO:0000313" key="2">
    <source>
        <dbReference type="EMBL" id="MBB3090773.1"/>
    </source>
</evidence>
<proteinExistence type="predicted"/>
<evidence type="ECO:0000256" key="1">
    <source>
        <dbReference type="SAM" id="MobiDB-lite"/>
    </source>
</evidence>
<dbReference type="EMBL" id="JACHXG010000008">
    <property type="protein sequence ID" value="MBB3090773.1"/>
    <property type="molecule type" value="Genomic_DNA"/>
</dbReference>
<keyword evidence="3" id="KW-1185">Reference proteome</keyword>
<dbReference type="RefSeq" id="WP_183548132.1">
    <property type="nucleotide sequence ID" value="NZ_BMQT01000010.1"/>
</dbReference>
<sequence length="252" mass="28213">MTTNNGQQPQPKSQIFLALTAGNDAPSLGNVWRITSKKSDFYLDTFGATQDAMHLSLHGPKANHPGHRFHIKIKEQAVEAARNAGHFVEHGIPARGQRFQGKEVAEGAYHVVRLRWRWHLQRPRYRTAAATAGPPRFAEGQSGRVMRGVLKPNSAWDVDFYLTYGRPYWPLEFGPRTGDPRIGPVVNDSGLYLTLTSTHRSEKQYPAPEGLLPRLPEKDETPNRFMAGGLGPDSEAGCYWFIETITARELLV</sequence>